<dbReference type="PANTHER" id="PTHR43537">
    <property type="entry name" value="TRANSCRIPTIONAL REGULATOR, GNTR FAMILY"/>
    <property type="match status" value="1"/>
</dbReference>
<organism evidence="5 6">
    <name type="scientific">Cohaesibacter celericrescens</name>
    <dbReference type="NCBI Taxonomy" id="2067669"/>
    <lineage>
        <taxon>Bacteria</taxon>
        <taxon>Pseudomonadati</taxon>
        <taxon>Pseudomonadota</taxon>
        <taxon>Alphaproteobacteria</taxon>
        <taxon>Hyphomicrobiales</taxon>
        <taxon>Cohaesibacteraceae</taxon>
    </lineage>
</organism>
<evidence type="ECO:0000256" key="2">
    <source>
        <dbReference type="ARBA" id="ARBA00023125"/>
    </source>
</evidence>
<dbReference type="GO" id="GO:0003677">
    <property type="term" value="F:DNA binding"/>
    <property type="evidence" value="ECO:0007669"/>
    <property type="project" value="UniProtKB-KW"/>
</dbReference>
<dbReference type="OrthoDB" id="6087511at2"/>
<dbReference type="Proteomes" id="UP000234881">
    <property type="component" value="Unassembled WGS sequence"/>
</dbReference>
<dbReference type="PROSITE" id="PS50949">
    <property type="entry name" value="HTH_GNTR"/>
    <property type="match status" value="1"/>
</dbReference>
<dbReference type="SMART" id="SM00895">
    <property type="entry name" value="FCD"/>
    <property type="match status" value="1"/>
</dbReference>
<comment type="caution">
    <text evidence="5">The sequence shown here is derived from an EMBL/GenBank/DDBJ whole genome shotgun (WGS) entry which is preliminary data.</text>
</comment>
<dbReference type="InterPro" id="IPR036390">
    <property type="entry name" value="WH_DNA-bd_sf"/>
</dbReference>
<dbReference type="Pfam" id="PF00392">
    <property type="entry name" value="GntR"/>
    <property type="match status" value="1"/>
</dbReference>
<keyword evidence="1" id="KW-0805">Transcription regulation</keyword>
<dbReference type="InterPro" id="IPR036388">
    <property type="entry name" value="WH-like_DNA-bd_sf"/>
</dbReference>
<dbReference type="PANTHER" id="PTHR43537:SF5">
    <property type="entry name" value="UXU OPERON TRANSCRIPTIONAL REGULATOR"/>
    <property type="match status" value="1"/>
</dbReference>
<dbReference type="SMART" id="SM00345">
    <property type="entry name" value="HTH_GNTR"/>
    <property type="match status" value="1"/>
</dbReference>
<dbReference type="InterPro" id="IPR011711">
    <property type="entry name" value="GntR_C"/>
</dbReference>
<dbReference type="Pfam" id="PF07729">
    <property type="entry name" value="FCD"/>
    <property type="match status" value="1"/>
</dbReference>
<evidence type="ECO:0000313" key="6">
    <source>
        <dbReference type="Proteomes" id="UP000234881"/>
    </source>
</evidence>
<dbReference type="Gene3D" id="1.10.10.10">
    <property type="entry name" value="Winged helix-like DNA-binding domain superfamily/Winged helix DNA-binding domain"/>
    <property type="match status" value="1"/>
</dbReference>
<keyword evidence="2" id="KW-0238">DNA-binding</keyword>
<dbReference type="SUPFAM" id="SSF46785">
    <property type="entry name" value="Winged helix' DNA-binding domain"/>
    <property type="match status" value="1"/>
</dbReference>
<dbReference type="SUPFAM" id="SSF48008">
    <property type="entry name" value="GntR ligand-binding domain-like"/>
    <property type="match status" value="1"/>
</dbReference>
<dbReference type="InterPro" id="IPR000524">
    <property type="entry name" value="Tscrpt_reg_HTH_GntR"/>
</dbReference>
<dbReference type="AlphaFoldDB" id="A0A2N5XS15"/>
<sequence>MIKSYNVPPLFEEALRPSSARDLVASKISSLIATGVLSIGDDLPSERELAVSFGLSRSSIRSGIQLLSAKGIVQIAQGVKTRVISDQVEAETRRVRPINEYNIEEIHAARMSMEVDVIRSSAQRIDDDTLAKLEEMLAAQYKMINDPVRFLVSDRGFHISIYESCGNRILADFVFDLYGYEMARRRKIVAVPSVIEASCREHEKILAGLKKRDPDAASQAFAEHLQNVYITTKSLMRDS</sequence>
<dbReference type="InterPro" id="IPR008920">
    <property type="entry name" value="TF_FadR/GntR_C"/>
</dbReference>
<evidence type="ECO:0000256" key="3">
    <source>
        <dbReference type="ARBA" id="ARBA00023163"/>
    </source>
</evidence>
<proteinExistence type="predicted"/>
<name>A0A2N5XS15_9HYPH</name>
<feature type="domain" description="HTH gntR-type" evidence="4">
    <location>
        <begin position="18"/>
        <end position="86"/>
    </location>
</feature>
<dbReference type="GO" id="GO:0003700">
    <property type="term" value="F:DNA-binding transcription factor activity"/>
    <property type="evidence" value="ECO:0007669"/>
    <property type="project" value="InterPro"/>
</dbReference>
<keyword evidence="6" id="KW-1185">Reference proteome</keyword>
<accession>A0A2N5XS15</accession>
<dbReference type="Gene3D" id="1.20.120.530">
    <property type="entry name" value="GntR ligand-binding domain-like"/>
    <property type="match status" value="1"/>
</dbReference>
<evidence type="ECO:0000313" key="5">
    <source>
        <dbReference type="EMBL" id="PLW77208.1"/>
    </source>
</evidence>
<reference evidence="5 6" key="1">
    <citation type="submission" date="2018-01" db="EMBL/GenBank/DDBJ databases">
        <title>The draft genome sequence of Cohaesibacter sp. H1304.</title>
        <authorList>
            <person name="Wang N.-N."/>
            <person name="Du Z.-J."/>
        </authorList>
    </citation>
    <scope>NUCLEOTIDE SEQUENCE [LARGE SCALE GENOMIC DNA]</scope>
    <source>
        <strain evidence="5 6">H1304</strain>
    </source>
</reference>
<dbReference type="PRINTS" id="PR00035">
    <property type="entry name" value="HTHGNTR"/>
</dbReference>
<keyword evidence="3" id="KW-0804">Transcription</keyword>
<dbReference type="CDD" id="cd07377">
    <property type="entry name" value="WHTH_GntR"/>
    <property type="match status" value="1"/>
</dbReference>
<protein>
    <submittedName>
        <fullName evidence="5">GntR family transcriptional regulator</fullName>
    </submittedName>
</protein>
<evidence type="ECO:0000256" key="1">
    <source>
        <dbReference type="ARBA" id="ARBA00023015"/>
    </source>
</evidence>
<dbReference type="EMBL" id="PKUQ01000018">
    <property type="protein sequence ID" value="PLW77208.1"/>
    <property type="molecule type" value="Genomic_DNA"/>
</dbReference>
<dbReference type="RefSeq" id="WP_101533824.1">
    <property type="nucleotide sequence ID" value="NZ_JBFHIU010000071.1"/>
</dbReference>
<gene>
    <name evidence="5" type="ORF">C0081_10700</name>
</gene>
<evidence type="ECO:0000259" key="4">
    <source>
        <dbReference type="PROSITE" id="PS50949"/>
    </source>
</evidence>